<sequence>MPYPREGRQRCLVTGANGFIGSALMQYLPERGIDVRGVTRQPVVPAGCVRVADLGPNTDWREALEGCDRVIHCAGRAHVLNESLANPLQELRRVNVEGSLALAKQALEMGVRRFVFLSSIGVNGGSAEVPFKETDLPAPHTPYAQSKFEAEQALRDLLHDQLMELVIIRLPLVYAAHAPGNFSRLLALVNHSVPLPLASLQNKRSMLALSNLLSLLEVCLYHPAAARELFLVADGDDVSTPQLIRFLAEGMGRKARLLPLPTALLSIGARIIGKQALYTQLCDSLQIDSSKARLKLGWKPPCRAHDALLDSGRGYFRGS</sequence>
<dbReference type="AlphaFoldDB" id="A0A6I4KWK0"/>
<feature type="domain" description="NAD-dependent epimerase/dehydratase" evidence="1">
    <location>
        <begin position="12"/>
        <end position="184"/>
    </location>
</feature>
<proteinExistence type="predicted"/>
<comment type="caution">
    <text evidence="2">The sequence shown here is derived from an EMBL/GenBank/DDBJ whole genome shotgun (WGS) entry which is preliminary data.</text>
</comment>
<dbReference type="InterPro" id="IPR001509">
    <property type="entry name" value="Epimerase_deHydtase"/>
</dbReference>
<dbReference type="SUPFAM" id="SSF51735">
    <property type="entry name" value="NAD(P)-binding Rossmann-fold domains"/>
    <property type="match status" value="1"/>
</dbReference>
<dbReference type="Proteomes" id="UP000429555">
    <property type="component" value="Unassembled WGS sequence"/>
</dbReference>
<dbReference type="GO" id="GO:0004029">
    <property type="term" value="F:aldehyde dehydrogenase (NAD+) activity"/>
    <property type="evidence" value="ECO:0007669"/>
    <property type="project" value="TreeGrafter"/>
</dbReference>
<dbReference type="EMBL" id="WKJZ01000001">
    <property type="protein sequence ID" value="MVW76071.1"/>
    <property type="molecule type" value="Genomic_DNA"/>
</dbReference>
<dbReference type="Gene3D" id="3.40.50.720">
    <property type="entry name" value="NAD(P)-binding Rossmann-like Domain"/>
    <property type="match status" value="1"/>
</dbReference>
<dbReference type="InterPro" id="IPR036291">
    <property type="entry name" value="NAD(P)-bd_dom_sf"/>
</dbReference>
<dbReference type="GO" id="GO:0005737">
    <property type="term" value="C:cytoplasm"/>
    <property type="evidence" value="ECO:0007669"/>
    <property type="project" value="TreeGrafter"/>
</dbReference>
<keyword evidence="3" id="KW-1185">Reference proteome</keyword>
<dbReference type="Pfam" id="PF01370">
    <property type="entry name" value="Epimerase"/>
    <property type="match status" value="1"/>
</dbReference>
<evidence type="ECO:0000259" key="1">
    <source>
        <dbReference type="Pfam" id="PF01370"/>
    </source>
</evidence>
<evidence type="ECO:0000313" key="2">
    <source>
        <dbReference type="EMBL" id="MVW76071.1"/>
    </source>
</evidence>
<dbReference type="PANTHER" id="PTHR48079">
    <property type="entry name" value="PROTEIN YEEZ"/>
    <property type="match status" value="1"/>
</dbReference>
<protein>
    <submittedName>
        <fullName evidence="2">NAD-dependent epimerase/dehydratase family protein</fullName>
    </submittedName>
</protein>
<evidence type="ECO:0000313" key="3">
    <source>
        <dbReference type="Proteomes" id="UP000429555"/>
    </source>
</evidence>
<accession>A0A6I4KWK0</accession>
<dbReference type="PANTHER" id="PTHR48079:SF6">
    <property type="entry name" value="NAD(P)-BINDING DOMAIN-CONTAINING PROTEIN-RELATED"/>
    <property type="match status" value="1"/>
</dbReference>
<name>A0A6I4KWK0_9PSED</name>
<gene>
    <name evidence="2" type="ORF">GJV18_12160</name>
</gene>
<reference evidence="2 3" key="1">
    <citation type="submission" date="2019-11" db="EMBL/GenBank/DDBJ databases">
        <title>Pseudomonas flavidum sp. nov., isolated from Baiyang Lake.</title>
        <authorList>
            <person name="Zhao Y."/>
        </authorList>
    </citation>
    <scope>NUCLEOTIDE SEQUENCE [LARGE SCALE GENOMIC DNA]</scope>
    <source>
        <strain evidence="3">R-22-3 w-18</strain>
    </source>
</reference>
<organism evidence="2 3">
    <name type="scientific">Pseudomonas xionganensis</name>
    <dbReference type="NCBI Taxonomy" id="2654845"/>
    <lineage>
        <taxon>Bacteria</taxon>
        <taxon>Pseudomonadati</taxon>
        <taxon>Pseudomonadota</taxon>
        <taxon>Gammaproteobacteria</taxon>
        <taxon>Pseudomonadales</taxon>
        <taxon>Pseudomonadaceae</taxon>
        <taxon>Pseudomonas</taxon>
    </lineage>
</organism>
<dbReference type="RefSeq" id="WP_160345759.1">
    <property type="nucleotide sequence ID" value="NZ_WKJZ01000001.1"/>
</dbReference>
<dbReference type="InterPro" id="IPR051783">
    <property type="entry name" value="NAD(P)-dependent_oxidoreduct"/>
</dbReference>